<proteinExistence type="predicted"/>
<keyword evidence="2" id="KW-1185">Reference proteome</keyword>
<organism evidence="3">
    <name type="scientific">Gongylonema pulchrum</name>
    <dbReference type="NCBI Taxonomy" id="637853"/>
    <lineage>
        <taxon>Eukaryota</taxon>
        <taxon>Metazoa</taxon>
        <taxon>Ecdysozoa</taxon>
        <taxon>Nematoda</taxon>
        <taxon>Chromadorea</taxon>
        <taxon>Rhabditida</taxon>
        <taxon>Spirurina</taxon>
        <taxon>Spiruromorpha</taxon>
        <taxon>Spiruroidea</taxon>
        <taxon>Gongylonematidae</taxon>
        <taxon>Gongylonema</taxon>
    </lineage>
</organism>
<reference evidence="3" key="1">
    <citation type="submission" date="2016-06" db="UniProtKB">
        <authorList>
            <consortium name="WormBaseParasite"/>
        </authorList>
    </citation>
    <scope>IDENTIFICATION</scope>
</reference>
<dbReference type="Proteomes" id="UP000271098">
    <property type="component" value="Unassembled WGS sequence"/>
</dbReference>
<evidence type="ECO:0000313" key="2">
    <source>
        <dbReference type="Proteomes" id="UP000271098"/>
    </source>
</evidence>
<dbReference type="OrthoDB" id="5804615at2759"/>
<dbReference type="EMBL" id="UYRT01081694">
    <property type="protein sequence ID" value="VDN24843.1"/>
    <property type="molecule type" value="Genomic_DNA"/>
</dbReference>
<name>A0A183E1I5_9BILA</name>
<dbReference type="AlphaFoldDB" id="A0A183E1I5"/>
<gene>
    <name evidence="1" type="ORF">GPUH_LOCUS14826</name>
</gene>
<accession>A0A183E1I5</accession>
<sequence>MDLAFECAPVTGSQIDHADYVRPADIQFYAELGQLARYCDDSILELIKGRLDSCQHASYTNSLPSIDKFLLRFNRNVTIIESSNETKLLMQTNHLVETFIKHKSWRNKWKLIVIMPSMEDGEPREPEQAAVEVMRSIKHLYEALPHRTVLVVVRSSSLQIWQDASNAHRACATLLEPWKLYEKFNSVSVWDQVEKICEMHFQSSLFTVQILPLMSDASLPFISGSSQ</sequence>
<dbReference type="WBParaSite" id="GPUH_0001484501-mRNA-1">
    <property type="protein sequence ID" value="GPUH_0001484501-mRNA-1"/>
    <property type="gene ID" value="GPUH_0001484501"/>
</dbReference>
<evidence type="ECO:0000313" key="3">
    <source>
        <dbReference type="WBParaSite" id="GPUH_0001484501-mRNA-1"/>
    </source>
</evidence>
<evidence type="ECO:0000313" key="1">
    <source>
        <dbReference type="EMBL" id="VDN24843.1"/>
    </source>
</evidence>
<protein>
    <submittedName>
        <fullName evidence="3">SLC12 domain-containing protein</fullName>
    </submittedName>
</protein>
<reference evidence="1 2" key="2">
    <citation type="submission" date="2018-11" db="EMBL/GenBank/DDBJ databases">
        <authorList>
            <consortium name="Pathogen Informatics"/>
        </authorList>
    </citation>
    <scope>NUCLEOTIDE SEQUENCE [LARGE SCALE GENOMIC DNA]</scope>
</reference>